<dbReference type="Proteomes" id="UP001590950">
    <property type="component" value="Unassembled WGS sequence"/>
</dbReference>
<organism evidence="1 2">
    <name type="scientific">Stereocaulon virgatum</name>
    <dbReference type="NCBI Taxonomy" id="373712"/>
    <lineage>
        <taxon>Eukaryota</taxon>
        <taxon>Fungi</taxon>
        <taxon>Dikarya</taxon>
        <taxon>Ascomycota</taxon>
        <taxon>Pezizomycotina</taxon>
        <taxon>Lecanoromycetes</taxon>
        <taxon>OSLEUM clade</taxon>
        <taxon>Lecanoromycetidae</taxon>
        <taxon>Lecanorales</taxon>
        <taxon>Lecanorineae</taxon>
        <taxon>Stereocaulaceae</taxon>
        <taxon>Stereocaulon</taxon>
    </lineage>
</organism>
<name>A0ABR4AJG8_9LECA</name>
<keyword evidence="2" id="KW-1185">Reference proteome</keyword>
<protein>
    <submittedName>
        <fullName evidence="1">Uncharacterized protein</fullName>
    </submittedName>
</protein>
<accession>A0ABR4AJG8</accession>
<gene>
    <name evidence="1" type="ORF">N7G274_002781</name>
</gene>
<proteinExistence type="predicted"/>
<dbReference type="EMBL" id="JBEFKJ010000008">
    <property type="protein sequence ID" value="KAL2045006.1"/>
    <property type="molecule type" value="Genomic_DNA"/>
</dbReference>
<evidence type="ECO:0000313" key="2">
    <source>
        <dbReference type="Proteomes" id="UP001590950"/>
    </source>
</evidence>
<sequence>MVFPAWQPLAIPSLRDTKESRSEYQYLLSELNNVKLVFEELECFKCTADRELLDKGSKFDQPLGARFVAGVLKGSQRKLRWAFFVKIVVPTWRGQIAVMIATIQLLLQMHTSLPTQEQAVVLMGTSKDIKAISGLFRDGQDWVSVEVLE</sequence>
<comment type="caution">
    <text evidence="1">The sequence shown here is derived from an EMBL/GenBank/DDBJ whole genome shotgun (WGS) entry which is preliminary data.</text>
</comment>
<reference evidence="1 2" key="1">
    <citation type="submission" date="2024-09" db="EMBL/GenBank/DDBJ databases">
        <title>Rethinking Asexuality: The Enigmatic Case of Functional Sexual Genes in Lepraria (Stereocaulaceae).</title>
        <authorList>
            <person name="Doellman M."/>
            <person name="Sun Y."/>
            <person name="Barcenas-Pena A."/>
            <person name="Lumbsch H.T."/>
            <person name="Grewe F."/>
        </authorList>
    </citation>
    <scope>NUCLEOTIDE SEQUENCE [LARGE SCALE GENOMIC DNA]</scope>
    <source>
        <strain evidence="1 2">Mercado 3170</strain>
    </source>
</reference>
<evidence type="ECO:0000313" key="1">
    <source>
        <dbReference type="EMBL" id="KAL2045006.1"/>
    </source>
</evidence>